<dbReference type="EMBL" id="CAJNOQ010064648">
    <property type="protein sequence ID" value="CAF1677774.1"/>
    <property type="molecule type" value="Genomic_DNA"/>
</dbReference>
<dbReference type="Proteomes" id="UP000681722">
    <property type="component" value="Unassembled WGS sequence"/>
</dbReference>
<dbReference type="Proteomes" id="UP000663829">
    <property type="component" value="Unassembled WGS sequence"/>
</dbReference>
<keyword evidence="3" id="KW-1185">Reference proteome</keyword>
<comment type="caution">
    <text evidence="1">The sequence shown here is derived from an EMBL/GenBank/DDBJ whole genome shotgun (WGS) entry which is preliminary data.</text>
</comment>
<reference evidence="1" key="1">
    <citation type="submission" date="2021-02" db="EMBL/GenBank/DDBJ databases">
        <authorList>
            <person name="Nowell W R."/>
        </authorList>
    </citation>
    <scope>NUCLEOTIDE SEQUENCE</scope>
</reference>
<name>A0A816GUN9_9BILA</name>
<proteinExistence type="predicted"/>
<accession>A0A816GUN9</accession>
<sequence>MPVVKLLVDVKHSQSTLDAHDCTLELQLGGVHVATVVLN</sequence>
<feature type="non-terminal residue" evidence="1">
    <location>
        <position position="39"/>
    </location>
</feature>
<evidence type="ECO:0000313" key="2">
    <source>
        <dbReference type="EMBL" id="CAF4669950.1"/>
    </source>
</evidence>
<dbReference type="AlphaFoldDB" id="A0A816GUN9"/>
<evidence type="ECO:0000313" key="3">
    <source>
        <dbReference type="Proteomes" id="UP000663829"/>
    </source>
</evidence>
<organism evidence="1 3">
    <name type="scientific">Didymodactylos carnosus</name>
    <dbReference type="NCBI Taxonomy" id="1234261"/>
    <lineage>
        <taxon>Eukaryota</taxon>
        <taxon>Metazoa</taxon>
        <taxon>Spiralia</taxon>
        <taxon>Gnathifera</taxon>
        <taxon>Rotifera</taxon>
        <taxon>Eurotatoria</taxon>
        <taxon>Bdelloidea</taxon>
        <taxon>Philodinida</taxon>
        <taxon>Philodinidae</taxon>
        <taxon>Didymodactylos</taxon>
    </lineage>
</organism>
<protein>
    <submittedName>
        <fullName evidence="1">Uncharacterized protein</fullName>
    </submittedName>
</protein>
<gene>
    <name evidence="1" type="ORF">GPM918_LOCUS46518</name>
    <name evidence="2" type="ORF">SRO942_LOCUS50852</name>
</gene>
<dbReference type="EMBL" id="CAJOBC010149641">
    <property type="protein sequence ID" value="CAF4669950.1"/>
    <property type="molecule type" value="Genomic_DNA"/>
</dbReference>
<evidence type="ECO:0000313" key="1">
    <source>
        <dbReference type="EMBL" id="CAF1677774.1"/>
    </source>
</evidence>